<accession>A0A9P6N5A6</accession>
<dbReference type="Proteomes" id="UP000886653">
    <property type="component" value="Unassembled WGS sequence"/>
</dbReference>
<dbReference type="EMBL" id="MU168048">
    <property type="protein sequence ID" value="KAG0138973.1"/>
    <property type="molecule type" value="Genomic_DNA"/>
</dbReference>
<feature type="non-terminal residue" evidence="1">
    <location>
        <position position="1"/>
    </location>
</feature>
<gene>
    <name evidence="1" type="ORF">CROQUDRAFT_55423</name>
</gene>
<comment type="caution">
    <text evidence="1">The sequence shown here is derived from an EMBL/GenBank/DDBJ whole genome shotgun (WGS) entry which is preliminary data.</text>
</comment>
<evidence type="ECO:0000313" key="2">
    <source>
        <dbReference type="Proteomes" id="UP000886653"/>
    </source>
</evidence>
<sequence length="101" mass="11406">QVTLQTAPMQQLVTLHVTLQPRSEACARRYICSVTALPVVLHDKVSLTCMCQTHSCQHHLTVVCIVVELLYYIAKPVQNAQCPLPIKRLLIPFQKIDDEVL</sequence>
<proteinExistence type="predicted"/>
<reference evidence="1" key="1">
    <citation type="submission" date="2013-11" db="EMBL/GenBank/DDBJ databases">
        <title>Genome sequence of the fusiform rust pathogen reveals effectors for host alternation and coevolution with pine.</title>
        <authorList>
            <consortium name="DOE Joint Genome Institute"/>
            <person name="Smith K."/>
            <person name="Pendleton A."/>
            <person name="Kubisiak T."/>
            <person name="Anderson C."/>
            <person name="Salamov A."/>
            <person name="Aerts A."/>
            <person name="Riley R."/>
            <person name="Clum A."/>
            <person name="Lindquist E."/>
            <person name="Ence D."/>
            <person name="Campbell M."/>
            <person name="Kronenberg Z."/>
            <person name="Feau N."/>
            <person name="Dhillon B."/>
            <person name="Hamelin R."/>
            <person name="Burleigh J."/>
            <person name="Smith J."/>
            <person name="Yandell M."/>
            <person name="Nelson C."/>
            <person name="Grigoriev I."/>
            <person name="Davis J."/>
        </authorList>
    </citation>
    <scope>NUCLEOTIDE SEQUENCE</scope>
    <source>
        <strain evidence="1">G11</strain>
    </source>
</reference>
<keyword evidence="2" id="KW-1185">Reference proteome</keyword>
<protein>
    <submittedName>
        <fullName evidence="1">Uncharacterized protein</fullName>
    </submittedName>
</protein>
<name>A0A9P6N5A6_9BASI</name>
<organism evidence="1 2">
    <name type="scientific">Cronartium quercuum f. sp. fusiforme G11</name>
    <dbReference type="NCBI Taxonomy" id="708437"/>
    <lineage>
        <taxon>Eukaryota</taxon>
        <taxon>Fungi</taxon>
        <taxon>Dikarya</taxon>
        <taxon>Basidiomycota</taxon>
        <taxon>Pucciniomycotina</taxon>
        <taxon>Pucciniomycetes</taxon>
        <taxon>Pucciniales</taxon>
        <taxon>Coleosporiaceae</taxon>
        <taxon>Cronartium</taxon>
    </lineage>
</organism>
<dbReference type="AlphaFoldDB" id="A0A9P6N5A6"/>
<evidence type="ECO:0000313" key="1">
    <source>
        <dbReference type="EMBL" id="KAG0138973.1"/>
    </source>
</evidence>